<dbReference type="EMBL" id="CAIT01000004">
    <property type="protein sequence ID" value="CCH51893.1"/>
    <property type="molecule type" value="Genomic_DNA"/>
</dbReference>
<keyword evidence="3" id="KW-1185">Reference proteome</keyword>
<evidence type="ECO:0000313" key="2">
    <source>
        <dbReference type="EMBL" id="CCH51893.1"/>
    </source>
</evidence>
<dbReference type="AlphaFoldDB" id="I2GDB9"/>
<organism evidence="2 3">
    <name type="scientific">Fibrisoma limi BUZ 3</name>
    <dbReference type="NCBI Taxonomy" id="1185876"/>
    <lineage>
        <taxon>Bacteria</taxon>
        <taxon>Pseudomonadati</taxon>
        <taxon>Bacteroidota</taxon>
        <taxon>Cytophagia</taxon>
        <taxon>Cytophagales</taxon>
        <taxon>Spirosomataceae</taxon>
        <taxon>Fibrisoma</taxon>
    </lineage>
</organism>
<sequence>MKRNQFILSLLGVGAITFSAFTTDPNRIVRLNDDTKPYDTKTFTGNISAVRAETSGGSLTVEGSSGSGAKVEMYVRPNNWNGRNELDKAEIDERLKDYDVNIRQEGNTIIATAKRRSNNNRDWKRSLSIGFKIYTPRNVSTTLRTSGGSIRLSDLAGNQDFRTSGGSLHLTSVEGDISGQTSGGSIHLDRCKNDRDGRIDLQTSGGSIHAEASEGKMRLHTSGGSIELNDLQGTIDARTSGGSVRGSDIAGTLKAGTSGGSVRLANVSGSLDASTSAGSIEVSLNKLGDYVRLSTTAGSVRVKMPMNKGLDLDLSGNRVEVGTLSNFSGSHEKDRVRGKVNGGGVPVEIAASSGSVYLNR</sequence>
<dbReference type="PANTHER" id="PTHR34094:SF1">
    <property type="entry name" value="PROTEIN FAM185A"/>
    <property type="match status" value="1"/>
</dbReference>
<evidence type="ECO:0000259" key="1">
    <source>
        <dbReference type="Pfam" id="PF13349"/>
    </source>
</evidence>
<evidence type="ECO:0000313" key="3">
    <source>
        <dbReference type="Proteomes" id="UP000009309"/>
    </source>
</evidence>
<dbReference type="STRING" id="1185876.BN8_00851"/>
<name>I2GDB9_9BACT</name>
<protein>
    <recommendedName>
        <fullName evidence="1">DUF4097 domain-containing protein</fullName>
    </recommendedName>
</protein>
<dbReference type="PANTHER" id="PTHR34094">
    <property type="match status" value="1"/>
</dbReference>
<accession>I2GDB9</accession>
<dbReference type="Proteomes" id="UP000009309">
    <property type="component" value="Unassembled WGS sequence"/>
</dbReference>
<comment type="caution">
    <text evidence="2">The sequence shown here is derived from an EMBL/GenBank/DDBJ whole genome shotgun (WGS) entry which is preliminary data.</text>
</comment>
<dbReference type="OrthoDB" id="1523429at2"/>
<dbReference type="InterPro" id="IPR025164">
    <property type="entry name" value="Toastrack_DUF4097"/>
</dbReference>
<dbReference type="Pfam" id="PF13349">
    <property type="entry name" value="DUF4097"/>
    <property type="match status" value="1"/>
</dbReference>
<dbReference type="eggNOG" id="COG3595">
    <property type="taxonomic scope" value="Bacteria"/>
</dbReference>
<reference evidence="2 3" key="1">
    <citation type="journal article" date="2012" name="J. Bacteriol.">
        <title>Genome Sequence of the Filamentous Bacterium Fibrisoma limi BUZ 3T.</title>
        <authorList>
            <person name="Filippini M."/>
            <person name="Qi W."/>
            <person name="Jaenicke S."/>
            <person name="Goesmann A."/>
            <person name="Smits T.H."/>
            <person name="Bagheri H.C."/>
        </authorList>
    </citation>
    <scope>NUCLEOTIDE SEQUENCE [LARGE SCALE GENOMIC DNA]</scope>
    <source>
        <strain evidence="3">BUZ 3T</strain>
    </source>
</reference>
<gene>
    <name evidence="2" type="ORF">BN8_00851</name>
</gene>
<feature type="domain" description="DUF4097" evidence="1">
    <location>
        <begin position="254"/>
        <end position="357"/>
    </location>
</feature>
<proteinExistence type="predicted"/>
<dbReference type="RefSeq" id="WP_009280479.1">
    <property type="nucleotide sequence ID" value="NZ_CAIT01000004.1"/>
</dbReference>